<feature type="transmembrane region" description="Helical" evidence="1">
    <location>
        <begin position="93"/>
        <end position="110"/>
    </location>
</feature>
<sequence>MEPYSRYLEDKSFLDWVYSPTPESDSFWKSYIKEHPEEKETMYTLKSILVSLKTSDAIISNKEKQEILQRILNQTGNIKPKQIKRLPSLVKKYYKYAAVFVIIIIGSVFINKNFIENKKLPFSDVDLTALDSLTSTQLNLATGEQFLIKETKSTIEYNSLGNIILNQNDTINNNIAYSKGEEEFLNTLIIPYGRHSKITLSDGTVAHLNAGTQFVFPEKFVGDKRIVFLSGEAFFEVASNKAKPFIVKTIVEELSVEVLGTKFNVSAYPTDKEVLTVLTEGKVNVVEDYILNDKKTILKPGQLATWNKENEDIKVKHVNTDNYTLWTRGLLYFESEPMVNVIKKLERFYNIELIFEESSNKLVNTNISGKLDLNDNLQRTLDNLIATAEFNFEKINNRKYMIK</sequence>
<dbReference type="FunFam" id="2.60.120.1440:FF:000001">
    <property type="entry name" value="Putative anti-sigma factor"/>
    <property type="match status" value="1"/>
</dbReference>
<organism evidence="4 5">
    <name type="scientific">Wocania arenilitoris</name>
    <dbReference type="NCBI Taxonomy" id="2044858"/>
    <lineage>
        <taxon>Bacteria</taxon>
        <taxon>Pseudomonadati</taxon>
        <taxon>Bacteroidota</taxon>
        <taxon>Flavobacteriia</taxon>
        <taxon>Flavobacteriales</taxon>
        <taxon>Flavobacteriaceae</taxon>
        <taxon>Wocania</taxon>
    </lineage>
</organism>
<keyword evidence="1" id="KW-0812">Transmembrane</keyword>
<dbReference type="Gene3D" id="2.60.120.1440">
    <property type="match status" value="1"/>
</dbReference>
<gene>
    <name evidence="4" type="ORF">L3X37_12910</name>
</gene>
<dbReference type="Gene3D" id="3.55.50.30">
    <property type="match status" value="1"/>
</dbReference>
<keyword evidence="1" id="KW-1133">Transmembrane helix</keyword>
<evidence type="ECO:0000259" key="3">
    <source>
        <dbReference type="Pfam" id="PF16344"/>
    </source>
</evidence>
<dbReference type="InterPro" id="IPR006860">
    <property type="entry name" value="FecR"/>
</dbReference>
<evidence type="ECO:0000259" key="2">
    <source>
        <dbReference type="Pfam" id="PF04773"/>
    </source>
</evidence>
<dbReference type="InterPro" id="IPR012373">
    <property type="entry name" value="Ferrdict_sens_TM"/>
</dbReference>
<dbReference type="EMBL" id="JAKKDU010000016">
    <property type="protein sequence ID" value="MCF7569257.1"/>
    <property type="molecule type" value="Genomic_DNA"/>
</dbReference>
<dbReference type="PANTHER" id="PTHR30273:SF2">
    <property type="entry name" value="PROTEIN FECR"/>
    <property type="match status" value="1"/>
</dbReference>
<dbReference type="InterPro" id="IPR032508">
    <property type="entry name" value="FecR_C"/>
</dbReference>
<evidence type="ECO:0000313" key="4">
    <source>
        <dbReference type="EMBL" id="MCF7569257.1"/>
    </source>
</evidence>
<name>A0AAE3JME9_9FLAO</name>
<dbReference type="GO" id="GO:0016989">
    <property type="term" value="F:sigma factor antagonist activity"/>
    <property type="evidence" value="ECO:0007669"/>
    <property type="project" value="TreeGrafter"/>
</dbReference>
<dbReference type="PANTHER" id="PTHR30273">
    <property type="entry name" value="PERIPLASMIC SIGNAL SENSOR AND SIGMA FACTOR ACTIVATOR FECR-RELATED"/>
    <property type="match status" value="1"/>
</dbReference>
<feature type="domain" description="FecR protein" evidence="2">
    <location>
        <begin position="194"/>
        <end position="284"/>
    </location>
</feature>
<keyword evidence="1" id="KW-0472">Membrane</keyword>
<dbReference type="Pfam" id="PF16344">
    <property type="entry name" value="FecR_C"/>
    <property type="match status" value="1"/>
</dbReference>
<dbReference type="Pfam" id="PF04773">
    <property type="entry name" value="FecR"/>
    <property type="match status" value="1"/>
</dbReference>
<accession>A0AAE3JME9</accession>
<keyword evidence="5" id="KW-1185">Reference proteome</keyword>
<evidence type="ECO:0000313" key="5">
    <source>
        <dbReference type="Proteomes" id="UP001199795"/>
    </source>
</evidence>
<feature type="domain" description="Protein FecR C-terminal" evidence="3">
    <location>
        <begin position="331"/>
        <end position="401"/>
    </location>
</feature>
<reference evidence="4" key="1">
    <citation type="submission" date="2022-01" db="EMBL/GenBank/DDBJ databases">
        <title>Draft genome sequence of Sabulilitoribacter arenilitoris KCTC 52401.</title>
        <authorList>
            <person name="Oh J.-S."/>
        </authorList>
    </citation>
    <scope>NUCLEOTIDE SEQUENCE</scope>
    <source>
        <strain evidence="4">HMF6543</strain>
    </source>
</reference>
<comment type="caution">
    <text evidence="4">The sequence shown here is derived from an EMBL/GenBank/DDBJ whole genome shotgun (WGS) entry which is preliminary data.</text>
</comment>
<dbReference type="RefSeq" id="WP_237240590.1">
    <property type="nucleotide sequence ID" value="NZ_JAKKDU010000016.1"/>
</dbReference>
<protein>
    <submittedName>
        <fullName evidence="4">FecR family protein</fullName>
    </submittedName>
</protein>
<dbReference type="Proteomes" id="UP001199795">
    <property type="component" value="Unassembled WGS sequence"/>
</dbReference>
<evidence type="ECO:0000256" key="1">
    <source>
        <dbReference type="SAM" id="Phobius"/>
    </source>
</evidence>
<dbReference type="AlphaFoldDB" id="A0AAE3JME9"/>
<proteinExistence type="predicted"/>